<keyword evidence="3 7" id="KW-0347">Helicase</keyword>
<evidence type="ECO:0000313" key="7">
    <source>
        <dbReference type="EMBL" id="KDS45453.1"/>
    </source>
</evidence>
<dbReference type="Proteomes" id="UP000027661">
    <property type="component" value="Unassembled WGS sequence"/>
</dbReference>
<dbReference type="PROSITE" id="PS51192">
    <property type="entry name" value="HELICASE_ATP_BIND_1"/>
    <property type="match status" value="1"/>
</dbReference>
<dbReference type="CDD" id="cd18011">
    <property type="entry name" value="DEXDc_RapA"/>
    <property type="match status" value="1"/>
</dbReference>
<keyword evidence="1" id="KW-0547">Nucleotide-binding</keyword>
<evidence type="ECO:0000256" key="3">
    <source>
        <dbReference type="ARBA" id="ARBA00022806"/>
    </source>
</evidence>
<name>A0A069S4Q5_PHOVU</name>
<dbReference type="SMART" id="SM00487">
    <property type="entry name" value="DEXDc"/>
    <property type="match status" value="1"/>
</dbReference>
<dbReference type="InterPro" id="IPR001650">
    <property type="entry name" value="Helicase_C-like"/>
</dbReference>
<proteinExistence type="predicted"/>
<dbReference type="EMBL" id="JNHM01000143">
    <property type="protein sequence ID" value="KDS45453.1"/>
    <property type="molecule type" value="Genomic_DNA"/>
</dbReference>
<dbReference type="SUPFAM" id="SSF52540">
    <property type="entry name" value="P-loop containing nucleoside triphosphate hydrolases"/>
    <property type="match status" value="2"/>
</dbReference>
<dbReference type="Gene3D" id="3.40.50.300">
    <property type="entry name" value="P-loop containing nucleotide triphosphate hydrolases"/>
    <property type="match status" value="1"/>
</dbReference>
<gene>
    <name evidence="7" type="ORF">M099_3862</name>
</gene>
<keyword evidence="2" id="KW-0378">Hydrolase</keyword>
<dbReference type="Gene3D" id="3.40.50.10810">
    <property type="entry name" value="Tandem AAA-ATPase domain"/>
    <property type="match status" value="1"/>
</dbReference>
<accession>A0A069S4Q5</accession>
<dbReference type="GO" id="GO:0016787">
    <property type="term" value="F:hydrolase activity"/>
    <property type="evidence" value="ECO:0007669"/>
    <property type="project" value="UniProtKB-KW"/>
</dbReference>
<evidence type="ECO:0000256" key="2">
    <source>
        <dbReference type="ARBA" id="ARBA00022801"/>
    </source>
</evidence>
<dbReference type="InterPro" id="IPR038718">
    <property type="entry name" value="SNF2-like_sf"/>
</dbReference>
<dbReference type="AlphaFoldDB" id="A0A069S4Q5"/>
<feature type="domain" description="Helicase C-terminal" evidence="6">
    <location>
        <begin position="483"/>
        <end position="642"/>
    </location>
</feature>
<dbReference type="Pfam" id="PF13020">
    <property type="entry name" value="NOV_C"/>
    <property type="match status" value="1"/>
</dbReference>
<dbReference type="InterPro" id="IPR014001">
    <property type="entry name" value="Helicase_ATP-bd"/>
</dbReference>
<comment type="caution">
    <text evidence="7">The sequence shown here is derived from an EMBL/GenBank/DDBJ whole genome shotgun (WGS) entry which is preliminary data.</text>
</comment>
<sequence>MIEVNQIIKNLIPTEPVTVIKVQALGNMYSIKYTGVTTNKTSTKVITKEQFEYLEVLTSEGEFNFKGNPEKFVMFAEAERIHSAYQFDPLFAINCSVVDPLPHQVEAVYKFLLPQPKIRFLLADDTGAGKTIMTGLLLKELIMRGIVERILIITPGGLTKQWQEDEMGVKFNIPFTLVNRSLFTADPNIFRTANKIVTSIDFISREDVLSVVSNTSWDMVIFDESHKLSAYEYGQKTYKSKRYEAAYVLSQQCEHMLLLTATPHRGRTDTFKKLLQLLDEDIFATDDVATERVKELSKDGLNKFFIRRLKEDMKDWNGNPLYKNRFTKTISYQLTPEEKYLYDQVTNYLTQRKEEATEEKNIHVTLALAVMQRRLVSSIFAIKNTLFKRWNALQGIVDEVNKNPNIWKQRQKLELVDVDNMDQYDDLEDDEKDALDNILSDPKKFKLFTTSKSLIEIANEAQEVKRLYDIANQLYNQNQEEKKYIQLKELLKSQGVIDGQKLVIFTEHKDTLLYLQERLTNNGYKVAVIHGGLSVDDRRAAQWQFMAPDTQILIATDAAGEGINLQFCRLLINWDIPWNPNRLEQRMGRIHRYGQKEDVLVFNMVADNTREGQVLSKLLTKLDVIRESMGDDRVYDVIQDVLKDVSLEAIISSVFDGKESDLDLFLNQNNQQLESEFKNRIEEQQNAIAHSEVDYKDARILKEDSDEKRLQPIYIQLFFERAFCYLGGQYEAVQKGIYKITSIPDILSKQLKESYNILADNLSQLLFCFDKQIFLDYQNTAAILGKVHYINPGNALFDALVDCVRKEFKEEMLKGTILVSPEDTEEYFAFFVKNQITDNRPNKGDDSIANELLSFIYQTTDGSYHSTSPAKFLDLHAPSQFAKEILPPETVQSHEVMSWAFENITLPLFEETKVKVGEDSAKRQEYLRTAFSQIIMDLDIAINEMQMKAFMGDMKLQEKLQHKIERKKELMHKREERIAEMGQMTEVSPKEPEIIGCAYVVPLSQVEYEQHFHMKRDEEVEAIAMQFAMEYETSQGRTPEDVSEQNLGYDIKSIDAYEMKRYIEVKGRATTDGVMLSENEWNRLAQLGNKAWLYIVVNCKTTPTLYRIQNPAERLSFEKMSKGVQYYLPLEEWQQKYIKE</sequence>
<evidence type="ECO:0000256" key="4">
    <source>
        <dbReference type="ARBA" id="ARBA00022840"/>
    </source>
</evidence>
<dbReference type="InterPro" id="IPR057342">
    <property type="entry name" value="DEXDc_RapA"/>
</dbReference>
<dbReference type="PANTHER" id="PTHR45766">
    <property type="entry name" value="DNA ANNEALING HELICASE AND ENDONUCLEASE ZRANB3 FAMILY MEMBER"/>
    <property type="match status" value="1"/>
</dbReference>
<organism evidence="7 8">
    <name type="scientific">Phocaeicola vulgatus str. 3975 RP4</name>
    <dbReference type="NCBI Taxonomy" id="1339352"/>
    <lineage>
        <taxon>Bacteria</taxon>
        <taxon>Pseudomonadati</taxon>
        <taxon>Bacteroidota</taxon>
        <taxon>Bacteroidia</taxon>
        <taxon>Bacteroidales</taxon>
        <taxon>Bacteroidaceae</taxon>
        <taxon>Phocaeicola</taxon>
    </lineage>
</organism>
<dbReference type="InterPro" id="IPR024975">
    <property type="entry name" value="NOV_C"/>
</dbReference>
<dbReference type="PANTHER" id="PTHR45766:SF6">
    <property type="entry name" value="SWI_SNF-RELATED MATRIX-ASSOCIATED ACTIN-DEPENDENT REGULATOR OF CHROMATIN SUBFAMILY A-LIKE PROTEIN 1"/>
    <property type="match status" value="1"/>
</dbReference>
<dbReference type="SMART" id="SM00490">
    <property type="entry name" value="HELICc"/>
    <property type="match status" value="1"/>
</dbReference>
<dbReference type="InterPro" id="IPR027417">
    <property type="entry name" value="P-loop_NTPase"/>
</dbReference>
<protein>
    <submittedName>
        <fullName evidence="7">Helicase conserved C-terminal domain protein</fullName>
    </submittedName>
</protein>
<dbReference type="RefSeq" id="WP_032953491.1">
    <property type="nucleotide sequence ID" value="NZ_JNHM01000143.1"/>
</dbReference>
<dbReference type="PATRIC" id="fig|1339352.3.peg.3620"/>
<keyword evidence="4" id="KW-0067">ATP-binding</keyword>
<evidence type="ECO:0000313" key="8">
    <source>
        <dbReference type="Proteomes" id="UP000027661"/>
    </source>
</evidence>
<reference evidence="7 8" key="1">
    <citation type="submission" date="2014-04" db="EMBL/GenBank/DDBJ databases">
        <authorList>
            <person name="Sears C."/>
            <person name="Carroll K."/>
            <person name="Sack B.R."/>
            <person name="Qadri F."/>
            <person name="Myers L.L."/>
            <person name="Chung G.-T."/>
            <person name="Escheverria P."/>
            <person name="Fraser C.M."/>
            <person name="Sadzewicz L."/>
            <person name="Shefchek K.A."/>
            <person name="Tallon L."/>
            <person name="Das S.P."/>
            <person name="Daugherty S."/>
            <person name="Mongodin E.F."/>
        </authorList>
    </citation>
    <scope>NUCLEOTIDE SEQUENCE [LARGE SCALE GENOMIC DNA]</scope>
    <source>
        <strain evidence="7 8">3975 RP4</strain>
    </source>
</reference>
<dbReference type="Pfam" id="PF00271">
    <property type="entry name" value="Helicase_C"/>
    <property type="match status" value="1"/>
</dbReference>
<dbReference type="CDD" id="cd18793">
    <property type="entry name" value="SF2_C_SNF"/>
    <property type="match status" value="1"/>
</dbReference>
<evidence type="ECO:0000259" key="6">
    <source>
        <dbReference type="PROSITE" id="PS51194"/>
    </source>
</evidence>
<feature type="domain" description="Helicase ATP-binding" evidence="5">
    <location>
        <begin position="111"/>
        <end position="281"/>
    </location>
</feature>
<dbReference type="PROSITE" id="PS51194">
    <property type="entry name" value="HELICASE_CTER"/>
    <property type="match status" value="1"/>
</dbReference>
<dbReference type="GO" id="GO:0004386">
    <property type="term" value="F:helicase activity"/>
    <property type="evidence" value="ECO:0007669"/>
    <property type="project" value="UniProtKB-KW"/>
</dbReference>
<dbReference type="InterPro" id="IPR049730">
    <property type="entry name" value="SNF2/RAD54-like_C"/>
</dbReference>
<evidence type="ECO:0000256" key="1">
    <source>
        <dbReference type="ARBA" id="ARBA00022741"/>
    </source>
</evidence>
<evidence type="ECO:0000259" key="5">
    <source>
        <dbReference type="PROSITE" id="PS51192"/>
    </source>
</evidence>
<dbReference type="GO" id="GO:0005524">
    <property type="term" value="F:ATP binding"/>
    <property type="evidence" value="ECO:0007669"/>
    <property type="project" value="UniProtKB-KW"/>
</dbReference>
<dbReference type="InterPro" id="IPR000330">
    <property type="entry name" value="SNF2_N"/>
</dbReference>
<dbReference type="Pfam" id="PF00176">
    <property type="entry name" value="SNF2-rel_dom"/>
    <property type="match status" value="1"/>
</dbReference>